<feature type="transmembrane region" description="Helical" evidence="7">
    <location>
        <begin position="20"/>
        <end position="38"/>
    </location>
</feature>
<dbReference type="InterPro" id="IPR017972">
    <property type="entry name" value="Cyt_P450_CS"/>
</dbReference>
<keyword evidence="7" id="KW-0472">Membrane</keyword>
<comment type="caution">
    <text evidence="8">The sequence shown here is derived from an EMBL/GenBank/DDBJ whole genome shotgun (WGS) entry which is preliminary data.</text>
</comment>
<dbReference type="PRINTS" id="PR00463">
    <property type="entry name" value="EP450I"/>
</dbReference>
<evidence type="ECO:0000256" key="5">
    <source>
        <dbReference type="PIRSR" id="PIRSR602401-1"/>
    </source>
</evidence>
<dbReference type="GO" id="GO:0005506">
    <property type="term" value="F:iron ion binding"/>
    <property type="evidence" value="ECO:0007669"/>
    <property type="project" value="InterPro"/>
</dbReference>
<dbReference type="PANTHER" id="PTHR24305:SF85">
    <property type="entry name" value="P450, PUTATIVE (EUROFUNG)-RELATED"/>
    <property type="match status" value="1"/>
</dbReference>
<keyword evidence="6" id="KW-0503">Monooxygenase</keyword>
<feature type="binding site" description="axial binding residue" evidence="5">
    <location>
        <position position="463"/>
    </location>
    <ligand>
        <name>heme</name>
        <dbReference type="ChEBI" id="CHEBI:30413"/>
    </ligand>
    <ligandPart>
        <name>Fe</name>
        <dbReference type="ChEBI" id="CHEBI:18248"/>
    </ligandPart>
</feature>
<dbReference type="SUPFAM" id="SSF48264">
    <property type="entry name" value="Cytochrome P450"/>
    <property type="match status" value="1"/>
</dbReference>
<keyword evidence="3 5" id="KW-0479">Metal-binding</keyword>
<dbReference type="InterPro" id="IPR002401">
    <property type="entry name" value="Cyt_P450_E_grp-I"/>
</dbReference>
<reference evidence="8" key="1">
    <citation type="journal article" date="2023" name="Mol. Phylogenet. Evol.">
        <title>Genome-scale phylogeny and comparative genomics of the fungal order Sordariales.</title>
        <authorList>
            <person name="Hensen N."/>
            <person name="Bonometti L."/>
            <person name="Westerberg I."/>
            <person name="Brannstrom I.O."/>
            <person name="Guillou S."/>
            <person name="Cros-Aarteil S."/>
            <person name="Calhoun S."/>
            <person name="Haridas S."/>
            <person name="Kuo A."/>
            <person name="Mondo S."/>
            <person name="Pangilinan J."/>
            <person name="Riley R."/>
            <person name="LaButti K."/>
            <person name="Andreopoulos B."/>
            <person name="Lipzen A."/>
            <person name="Chen C."/>
            <person name="Yan M."/>
            <person name="Daum C."/>
            <person name="Ng V."/>
            <person name="Clum A."/>
            <person name="Steindorff A."/>
            <person name="Ohm R.A."/>
            <person name="Martin F."/>
            <person name="Silar P."/>
            <person name="Natvig D.O."/>
            <person name="Lalanne C."/>
            <person name="Gautier V."/>
            <person name="Ament-Velasquez S.L."/>
            <person name="Kruys A."/>
            <person name="Hutchinson M.I."/>
            <person name="Powell A.J."/>
            <person name="Barry K."/>
            <person name="Miller A.N."/>
            <person name="Grigoriev I.V."/>
            <person name="Debuchy R."/>
            <person name="Gladieux P."/>
            <person name="Hiltunen Thoren M."/>
            <person name="Johannesson H."/>
        </authorList>
    </citation>
    <scope>NUCLEOTIDE SEQUENCE</scope>
    <source>
        <strain evidence="8">CBS 333.67</strain>
    </source>
</reference>
<keyword evidence="7" id="KW-1133">Transmembrane helix</keyword>
<dbReference type="InterPro" id="IPR001128">
    <property type="entry name" value="Cyt_P450"/>
</dbReference>
<name>A0AAJ0LYS7_9PEZI</name>
<evidence type="ECO:0000313" key="8">
    <source>
        <dbReference type="EMBL" id="KAK3302659.1"/>
    </source>
</evidence>
<evidence type="ECO:0000256" key="4">
    <source>
        <dbReference type="ARBA" id="ARBA00023004"/>
    </source>
</evidence>
<proteinExistence type="inferred from homology"/>
<dbReference type="InterPro" id="IPR050121">
    <property type="entry name" value="Cytochrome_P450_monoxygenase"/>
</dbReference>
<keyword evidence="9" id="KW-1185">Reference proteome</keyword>
<evidence type="ECO:0000313" key="9">
    <source>
        <dbReference type="Proteomes" id="UP001273166"/>
    </source>
</evidence>
<keyword evidence="6" id="KW-0560">Oxidoreductase</keyword>
<dbReference type="GO" id="GO:0004497">
    <property type="term" value="F:monooxygenase activity"/>
    <property type="evidence" value="ECO:0007669"/>
    <property type="project" value="UniProtKB-KW"/>
</dbReference>
<reference evidence="8" key="2">
    <citation type="submission" date="2023-06" db="EMBL/GenBank/DDBJ databases">
        <authorList>
            <consortium name="Lawrence Berkeley National Laboratory"/>
            <person name="Mondo S.J."/>
            <person name="Hensen N."/>
            <person name="Bonometti L."/>
            <person name="Westerberg I."/>
            <person name="Brannstrom I.O."/>
            <person name="Guillou S."/>
            <person name="Cros-Aarteil S."/>
            <person name="Calhoun S."/>
            <person name="Haridas S."/>
            <person name="Kuo A."/>
            <person name="Pangilinan J."/>
            <person name="Riley R."/>
            <person name="Labutti K."/>
            <person name="Andreopoulos B."/>
            <person name="Lipzen A."/>
            <person name="Chen C."/>
            <person name="Yanf M."/>
            <person name="Daum C."/>
            <person name="Ng V."/>
            <person name="Clum A."/>
            <person name="Steindorff A."/>
            <person name="Ohm R."/>
            <person name="Martin F."/>
            <person name="Silar P."/>
            <person name="Natvig D."/>
            <person name="Lalanne C."/>
            <person name="Gautier V."/>
            <person name="Ament-Velasquez S.L."/>
            <person name="Kruys A."/>
            <person name="Hutchinson M.I."/>
            <person name="Powell A.J."/>
            <person name="Barry K."/>
            <person name="Miller A.N."/>
            <person name="Grigoriev I.V."/>
            <person name="Debuchy R."/>
            <person name="Gladieux P."/>
            <person name="Thoren M.H."/>
            <person name="Johannesson H."/>
        </authorList>
    </citation>
    <scope>NUCLEOTIDE SEQUENCE</scope>
    <source>
        <strain evidence="8">CBS 333.67</strain>
    </source>
</reference>
<dbReference type="RefSeq" id="XP_062718439.1">
    <property type="nucleotide sequence ID" value="XM_062870003.1"/>
</dbReference>
<evidence type="ECO:0000256" key="3">
    <source>
        <dbReference type="ARBA" id="ARBA00022723"/>
    </source>
</evidence>
<comment type="cofactor">
    <cofactor evidence="1 5">
        <name>heme</name>
        <dbReference type="ChEBI" id="CHEBI:30413"/>
    </cofactor>
</comment>
<dbReference type="PANTHER" id="PTHR24305">
    <property type="entry name" value="CYTOCHROME P450"/>
    <property type="match status" value="1"/>
</dbReference>
<dbReference type="InterPro" id="IPR036396">
    <property type="entry name" value="Cyt_P450_sf"/>
</dbReference>
<dbReference type="PROSITE" id="PS00086">
    <property type="entry name" value="CYTOCHROME_P450"/>
    <property type="match status" value="1"/>
</dbReference>
<dbReference type="Pfam" id="PF00067">
    <property type="entry name" value="p450"/>
    <property type="match status" value="1"/>
</dbReference>
<dbReference type="Gene3D" id="1.10.630.10">
    <property type="entry name" value="Cytochrome P450"/>
    <property type="match status" value="1"/>
</dbReference>
<dbReference type="EMBL" id="JAUDZG010000007">
    <property type="protein sequence ID" value="KAK3302659.1"/>
    <property type="molecule type" value="Genomic_DNA"/>
</dbReference>
<evidence type="ECO:0000256" key="1">
    <source>
        <dbReference type="ARBA" id="ARBA00001971"/>
    </source>
</evidence>
<keyword evidence="2 5" id="KW-0349">Heme</keyword>
<protein>
    <submittedName>
        <fullName evidence="8">Cytochrome P450</fullName>
    </submittedName>
</protein>
<comment type="similarity">
    <text evidence="6">Belongs to the cytochrome P450 family.</text>
</comment>
<sequence length="513" mass="58174">MEQLRSLLADDTGGSQKRAVGLMILAAALGLLLVLRVWERDRLASFPGPRLAAWTRLHAVAAVLSGREHEIMLEAHRKYGPVVRWAPNTLLISDPMALPKVYHLRANKTPHYNQGPSEFKSMVEENDWREHRRKRHRVDPLFSAKWDQNDEPLVDRFIADWIEALTARFTVPKSQVFDFSDWPNYLVLDIVFNRFFCRDMGFLKYGDKTGLLAGTRANNALIHALARVPEVKNFLLHKFGRFLVPTPGDGSGLGHVLAFRDEILQERLSKSENNPQVRLDKVLFDPANAGMELEEFREDMLFIILGASDTTGHSIRCLIRNLLQNPSCLLRLRQELEAVLPVGSANASSISFAKIKSQMPYLTACMRESLRHDPPIVSYLPRWVDSSNNNDNNNGTSGTELCGNFVPAGVEVACSPFVLNRSRELFGDDVDAFRPERYAEATPEWLAKAARYDFTFGYGPRQCIGQTLSQFIAYKAIVQLLYHFDIDLVEPGTGKAFLVWNYSGMRIRLTRRV</sequence>
<evidence type="ECO:0000256" key="2">
    <source>
        <dbReference type="ARBA" id="ARBA00022617"/>
    </source>
</evidence>
<dbReference type="GO" id="GO:0020037">
    <property type="term" value="F:heme binding"/>
    <property type="evidence" value="ECO:0007669"/>
    <property type="project" value="InterPro"/>
</dbReference>
<accession>A0AAJ0LYS7</accession>
<dbReference type="GO" id="GO:0016705">
    <property type="term" value="F:oxidoreductase activity, acting on paired donors, with incorporation or reduction of molecular oxygen"/>
    <property type="evidence" value="ECO:0007669"/>
    <property type="project" value="InterPro"/>
</dbReference>
<keyword evidence="7" id="KW-0812">Transmembrane</keyword>
<dbReference type="AlphaFoldDB" id="A0AAJ0LYS7"/>
<dbReference type="Proteomes" id="UP001273166">
    <property type="component" value="Unassembled WGS sequence"/>
</dbReference>
<gene>
    <name evidence="8" type="ORF">B0T15DRAFT_543571</name>
</gene>
<organism evidence="8 9">
    <name type="scientific">Chaetomium strumarium</name>
    <dbReference type="NCBI Taxonomy" id="1170767"/>
    <lineage>
        <taxon>Eukaryota</taxon>
        <taxon>Fungi</taxon>
        <taxon>Dikarya</taxon>
        <taxon>Ascomycota</taxon>
        <taxon>Pezizomycotina</taxon>
        <taxon>Sordariomycetes</taxon>
        <taxon>Sordariomycetidae</taxon>
        <taxon>Sordariales</taxon>
        <taxon>Chaetomiaceae</taxon>
        <taxon>Chaetomium</taxon>
    </lineage>
</organism>
<keyword evidence="4 5" id="KW-0408">Iron</keyword>
<evidence type="ECO:0000256" key="7">
    <source>
        <dbReference type="SAM" id="Phobius"/>
    </source>
</evidence>
<evidence type="ECO:0000256" key="6">
    <source>
        <dbReference type="RuleBase" id="RU000461"/>
    </source>
</evidence>
<dbReference type="GeneID" id="87888832"/>